<proteinExistence type="inferred from homology"/>
<dbReference type="PANTHER" id="PTHR48086:SF3">
    <property type="entry name" value="SODIUM_PROLINE SYMPORTER"/>
    <property type="match status" value="1"/>
</dbReference>
<dbReference type="RefSeq" id="WP_338095633.1">
    <property type="nucleotide sequence ID" value="NZ_JAWDKB010000002.1"/>
</dbReference>
<dbReference type="GO" id="GO:0005886">
    <property type="term" value="C:plasma membrane"/>
    <property type="evidence" value="ECO:0007669"/>
    <property type="project" value="UniProtKB-SubCell"/>
</dbReference>
<evidence type="ECO:0000256" key="13">
    <source>
        <dbReference type="RuleBase" id="RU362091"/>
    </source>
</evidence>
<comment type="subcellular location">
    <subcellularLocation>
        <location evidence="1">Cell membrane</location>
        <topology evidence="1">Multi-pass membrane protein</topology>
    </subcellularLocation>
</comment>
<evidence type="ECO:0000256" key="5">
    <source>
        <dbReference type="ARBA" id="ARBA00022692"/>
    </source>
</evidence>
<feature type="transmembrane region" description="Helical" evidence="14">
    <location>
        <begin position="396"/>
        <end position="416"/>
    </location>
</feature>
<feature type="transmembrane region" description="Helical" evidence="14">
    <location>
        <begin position="153"/>
        <end position="171"/>
    </location>
</feature>
<dbReference type="InterPro" id="IPR050277">
    <property type="entry name" value="Sodium:Solute_Symporter"/>
</dbReference>
<feature type="transmembrane region" description="Helical" evidence="14">
    <location>
        <begin position="177"/>
        <end position="198"/>
    </location>
</feature>
<keyword evidence="16" id="KW-1185">Reference proteome</keyword>
<keyword evidence="9" id="KW-0406">Ion transport</keyword>
<dbReference type="InterPro" id="IPR011851">
    <property type="entry name" value="Na/Pro_symporter"/>
</dbReference>
<keyword evidence="6" id="KW-0769">Symport</keyword>
<dbReference type="AlphaFoldDB" id="A0AAE4MF81"/>
<feature type="transmembrane region" description="Helical" evidence="14">
    <location>
        <begin position="61"/>
        <end position="91"/>
    </location>
</feature>
<accession>A0AAE4MF81</accession>
<dbReference type="CDD" id="cd11475">
    <property type="entry name" value="SLC5sbd_PutP"/>
    <property type="match status" value="1"/>
</dbReference>
<evidence type="ECO:0000256" key="2">
    <source>
        <dbReference type="ARBA" id="ARBA00006434"/>
    </source>
</evidence>
<name>A0AAE4MF81_9EURY</name>
<evidence type="ECO:0000256" key="9">
    <source>
        <dbReference type="ARBA" id="ARBA00023065"/>
    </source>
</evidence>
<protein>
    <submittedName>
        <fullName evidence="15">High-affinity proline transporter PutP</fullName>
    </submittedName>
</protein>
<dbReference type="Pfam" id="PF00474">
    <property type="entry name" value="SSF"/>
    <property type="match status" value="1"/>
</dbReference>
<evidence type="ECO:0000256" key="3">
    <source>
        <dbReference type="ARBA" id="ARBA00022448"/>
    </source>
</evidence>
<dbReference type="InterPro" id="IPR001734">
    <property type="entry name" value="Na/solute_symporter"/>
</dbReference>
<dbReference type="PROSITE" id="PS50283">
    <property type="entry name" value="NA_SOLUT_SYMP_3"/>
    <property type="match status" value="1"/>
</dbReference>
<dbReference type="PROSITE" id="PS00457">
    <property type="entry name" value="NA_SOLUT_SYMP_2"/>
    <property type="match status" value="1"/>
</dbReference>
<feature type="transmembrane region" description="Helical" evidence="14">
    <location>
        <begin position="210"/>
        <end position="239"/>
    </location>
</feature>
<feature type="transmembrane region" description="Helical" evidence="14">
    <location>
        <begin position="478"/>
        <end position="496"/>
    </location>
</feature>
<evidence type="ECO:0000256" key="4">
    <source>
        <dbReference type="ARBA" id="ARBA00022475"/>
    </source>
</evidence>
<evidence type="ECO:0000256" key="10">
    <source>
        <dbReference type="ARBA" id="ARBA00023136"/>
    </source>
</evidence>
<evidence type="ECO:0000256" key="7">
    <source>
        <dbReference type="ARBA" id="ARBA00022989"/>
    </source>
</evidence>
<comment type="similarity">
    <text evidence="2 13">Belongs to the sodium:solute symporter (SSF) (TC 2.A.21) family.</text>
</comment>
<keyword evidence="5 14" id="KW-0812">Transmembrane</keyword>
<comment type="catalytic activity">
    <reaction evidence="12">
        <text>L-proline(in) + Na(+)(in) = L-proline(out) + Na(+)(out)</text>
        <dbReference type="Rhea" id="RHEA:28967"/>
        <dbReference type="ChEBI" id="CHEBI:29101"/>
        <dbReference type="ChEBI" id="CHEBI:60039"/>
    </reaction>
</comment>
<gene>
    <name evidence="15" type="primary">putP</name>
    <name evidence="15" type="ORF">McpCs1_04670</name>
</gene>
<dbReference type="NCBIfam" id="TIGR00813">
    <property type="entry name" value="sss"/>
    <property type="match status" value="1"/>
</dbReference>
<dbReference type="InterPro" id="IPR018212">
    <property type="entry name" value="Na/solute_symporter_CS"/>
</dbReference>
<organism evidence="15 16">
    <name type="scientific">Methanorbis rubei</name>
    <dbReference type="NCBI Taxonomy" id="3028300"/>
    <lineage>
        <taxon>Archaea</taxon>
        <taxon>Methanobacteriati</taxon>
        <taxon>Methanobacteriota</taxon>
        <taxon>Stenosarchaea group</taxon>
        <taxon>Methanomicrobia</taxon>
        <taxon>Methanomicrobiales</taxon>
        <taxon>Methanocorpusculaceae</taxon>
        <taxon>Methanorbis</taxon>
    </lineage>
</organism>
<sequence>MLDWNLIGIGAAFIIYFAVMIYIGFFYFKKTKTTSDYVLGGRKLHPFVAAMSAEASDMSGWLLLGLPGLAYATGMSAAGWTAIGLAIGTYLNWKFIAKRLRIYTHKAKDSLTIPEFITNRFNEKRGFITAIASVFILIFFIVYTSAQFKAGGVLFSSLMTIYGVDLSAIGITDVSTLYVAGVLVCALIVVCYTFTGGFRAVCITDTIQGLLMLFALILVPVIACIVLFGDGITFASAGIDPEMFSLFHQYDAASGVFEFVSVFTIVSGLAWGFGYFGQPHILPRFMAIENPEEVPKARMAAMVWVILSLSAAIFVGLIGQLMFPDPATLGGNPEEVFIQMTGSVFGALPFIAGIIYCGILGAVMSTASSQLLVASSSISQDIYKNLINKSAPDRRLLMISRVTVLAVSAIAIILALNQASTVFNIVANAWAGFGCTFGTVILLGLFWKRMNWQGALAGIIVGGVVSLGWGTYLAGPTGLYEMVPGVIASLIAIYVVSKLTAEPEKEITDLYDEYVAEIGDRST</sequence>
<evidence type="ECO:0000313" key="16">
    <source>
        <dbReference type="Proteomes" id="UP001283212"/>
    </source>
</evidence>
<evidence type="ECO:0000256" key="1">
    <source>
        <dbReference type="ARBA" id="ARBA00004651"/>
    </source>
</evidence>
<dbReference type="NCBIfam" id="TIGR02121">
    <property type="entry name" value="Na_Pro_sym"/>
    <property type="match status" value="1"/>
</dbReference>
<dbReference type="GO" id="GO:0015824">
    <property type="term" value="P:proline transport"/>
    <property type="evidence" value="ECO:0007669"/>
    <property type="project" value="InterPro"/>
</dbReference>
<dbReference type="Proteomes" id="UP001283212">
    <property type="component" value="Unassembled WGS sequence"/>
</dbReference>
<feature type="transmembrane region" description="Helical" evidence="14">
    <location>
        <begin position="343"/>
        <end position="363"/>
    </location>
</feature>
<feature type="transmembrane region" description="Helical" evidence="14">
    <location>
        <begin position="454"/>
        <end position="472"/>
    </location>
</feature>
<dbReference type="EMBL" id="JAWDKB010000002">
    <property type="protein sequence ID" value="MDV0443099.1"/>
    <property type="molecule type" value="Genomic_DNA"/>
</dbReference>
<reference evidence="15 16" key="1">
    <citation type="submission" date="2023-06" db="EMBL/GenBank/DDBJ databases">
        <title>Genome sequence of Methancorpusculaceae sp. Cs1.</title>
        <authorList>
            <person name="Protasov E."/>
            <person name="Platt K."/>
            <person name="Poehlein A."/>
            <person name="Daniel R."/>
            <person name="Brune A."/>
        </authorList>
    </citation>
    <scope>NUCLEOTIDE SEQUENCE [LARGE SCALE GENOMIC DNA]</scope>
    <source>
        <strain evidence="15 16">Cs1</strain>
    </source>
</reference>
<feature type="transmembrane region" description="Helical" evidence="14">
    <location>
        <begin position="126"/>
        <end position="146"/>
    </location>
</feature>
<evidence type="ECO:0000256" key="12">
    <source>
        <dbReference type="ARBA" id="ARBA00033708"/>
    </source>
</evidence>
<evidence type="ECO:0000256" key="11">
    <source>
        <dbReference type="ARBA" id="ARBA00023201"/>
    </source>
</evidence>
<feature type="transmembrane region" description="Helical" evidence="14">
    <location>
        <begin position="299"/>
        <end position="323"/>
    </location>
</feature>
<keyword evidence="3" id="KW-0813">Transport</keyword>
<evidence type="ECO:0000313" key="15">
    <source>
        <dbReference type="EMBL" id="MDV0443099.1"/>
    </source>
</evidence>
<evidence type="ECO:0000256" key="6">
    <source>
        <dbReference type="ARBA" id="ARBA00022847"/>
    </source>
</evidence>
<dbReference type="Gene3D" id="1.20.1730.10">
    <property type="entry name" value="Sodium/glucose cotransporter"/>
    <property type="match status" value="1"/>
</dbReference>
<evidence type="ECO:0000256" key="8">
    <source>
        <dbReference type="ARBA" id="ARBA00023053"/>
    </source>
</evidence>
<keyword evidence="4" id="KW-1003">Cell membrane</keyword>
<keyword evidence="7 14" id="KW-1133">Transmembrane helix</keyword>
<comment type="caution">
    <text evidence="15">The sequence shown here is derived from an EMBL/GenBank/DDBJ whole genome shotgun (WGS) entry which is preliminary data.</text>
</comment>
<feature type="transmembrane region" description="Helical" evidence="14">
    <location>
        <begin position="259"/>
        <end position="278"/>
    </location>
</feature>
<evidence type="ECO:0000256" key="14">
    <source>
        <dbReference type="SAM" id="Phobius"/>
    </source>
</evidence>
<dbReference type="GO" id="GO:0005298">
    <property type="term" value="F:proline:sodium symporter activity"/>
    <property type="evidence" value="ECO:0007669"/>
    <property type="project" value="InterPro"/>
</dbReference>
<feature type="transmembrane region" description="Helical" evidence="14">
    <location>
        <begin position="6"/>
        <end position="28"/>
    </location>
</feature>
<dbReference type="InterPro" id="IPR038377">
    <property type="entry name" value="Na/Glc_symporter_sf"/>
</dbReference>
<dbReference type="PANTHER" id="PTHR48086">
    <property type="entry name" value="SODIUM/PROLINE SYMPORTER-RELATED"/>
    <property type="match status" value="1"/>
</dbReference>
<dbReference type="GO" id="GO:0031402">
    <property type="term" value="F:sodium ion binding"/>
    <property type="evidence" value="ECO:0007669"/>
    <property type="project" value="InterPro"/>
</dbReference>
<keyword evidence="8" id="KW-0915">Sodium</keyword>
<feature type="transmembrane region" description="Helical" evidence="14">
    <location>
        <begin position="422"/>
        <end position="447"/>
    </location>
</feature>
<keyword evidence="11" id="KW-0739">Sodium transport</keyword>
<keyword evidence="10 14" id="KW-0472">Membrane</keyword>